<dbReference type="PANTHER" id="PTHR21329:SF3">
    <property type="entry name" value="PHOSPHATIDYLINOSITOL N-ACETYLGLUCOSAMINYLTRANSFERASE SUBUNIT Q"/>
    <property type="match status" value="1"/>
</dbReference>
<dbReference type="AlphaFoldDB" id="A0A7N5JZM2"/>
<proteinExistence type="predicted"/>
<reference evidence="1 2" key="1">
    <citation type="journal article" date="2010" name="Nature">
        <title>The sequence and de novo assembly of the giant panda genome.</title>
        <authorList>
            <person name="Li R."/>
            <person name="Fan W."/>
            <person name="Tian G."/>
            <person name="Zhu H."/>
            <person name="He L."/>
            <person name="Cai J."/>
            <person name="Huang Q."/>
            <person name="Cai Q."/>
            <person name="Li B."/>
            <person name="Bai Y."/>
            <person name="Zhang Z."/>
            <person name="Zhang Y."/>
            <person name="Wang W."/>
            <person name="Li J."/>
            <person name="Wei F."/>
            <person name="Li H."/>
            <person name="Jian M."/>
            <person name="Li J."/>
            <person name="Zhang Z."/>
            <person name="Nielsen R."/>
            <person name="Li D."/>
            <person name="Gu W."/>
            <person name="Yang Z."/>
            <person name="Xuan Z."/>
            <person name="Ryder O.A."/>
            <person name="Leung F.C."/>
            <person name="Zhou Y."/>
            <person name="Cao J."/>
            <person name="Sun X."/>
            <person name="Fu Y."/>
            <person name="Fang X."/>
            <person name="Guo X."/>
            <person name="Wang B."/>
            <person name="Hou R."/>
            <person name="Shen F."/>
            <person name="Mu B."/>
            <person name="Ni P."/>
            <person name="Lin R."/>
            <person name="Qian W."/>
            <person name="Wang G."/>
            <person name="Yu C."/>
            <person name="Nie W."/>
            <person name="Wang J."/>
            <person name="Wu Z."/>
            <person name="Liang H."/>
            <person name="Min J."/>
            <person name="Wu Q."/>
            <person name="Cheng S."/>
            <person name="Ruan J."/>
            <person name="Wang M."/>
            <person name="Shi Z."/>
            <person name="Wen M."/>
            <person name="Liu B."/>
            <person name="Ren X."/>
            <person name="Zheng H."/>
            <person name="Dong D."/>
            <person name="Cook K."/>
            <person name="Shan G."/>
            <person name="Zhang H."/>
            <person name="Kosiol C."/>
            <person name="Xie X."/>
            <person name="Lu Z."/>
            <person name="Zheng H."/>
            <person name="Li Y."/>
            <person name="Steiner C.C."/>
            <person name="Lam T.T."/>
            <person name="Lin S."/>
            <person name="Zhang Q."/>
            <person name="Li G."/>
            <person name="Tian J."/>
            <person name="Gong T."/>
            <person name="Liu H."/>
            <person name="Zhang D."/>
            <person name="Fang L."/>
            <person name="Ye C."/>
            <person name="Zhang J."/>
            <person name="Hu W."/>
            <person name="Xu A."/>
            <person name="Ren Y."/>
            <person name="Zhang G."/>
            <person name="Bruford M.W."/>
            <person name="Li Q."/>
            <person name="Ma L."/>
            <person name="Guo Y."/>
            <person name="An N."/>
            <person name="Hu Y."/>
            <person name="Zheng Y."/>
            <person name="Shi Y."/>
            <person name="Li Z."/>
            <person name="Liu Q."/>
            <person name="Chen Y."/>
            <person name="Zhao J."/>
            <person name="Qu N."/>
            <person name="Zhao S."/>
            <person name="Tian F."/>
            <person name="Wang X."/>
            <person name="Wang H."/>
            <person name="Xu L."/>
            <person name="Liu X."/>
            <person name="Vinar T."/>
            <person name="Wang Y."/>
            <person name="Lam T.W."/>
            <person name="Yiu S.M."/>
            <person name="Liu S."/>
            <person name="Zhang H."/>
            <person name="Li D."/>
            <person name="Huang Y."/>
            <person name="Wang X."/>
            <person name="Yang G."/>
            <person name="Jiang Z."/>
            <person name="Wang J."/>
            <person name="Qin N."/>
            <person name="Li L."/>
            <person name="Li J."/>
            <person name="Bolund L."/>
            <person name="Kristiansen K."/>
            <person name="Wong G.K."/>
            <person name="Olson M."/>
            <person name="Zhang X."/>
            <person name="Li S."/>
            <person name="Yang H."/>
            <person name="Wang J."/>
            <person name="Wang J."/>
        </authorList>
    </citation>
    <scope>NUCLEOTIDE SEQUENCE [LARGE SCALE GENOMIC DNA]</scope>
</reference>
<dbReference type="GO" id="GO:0006506">
    <property type="term" value="P:GPI anchor biosynthetic process"/>
    <property type="evidence" value="ECO:0007669"/>
    <property type="project" value="InterPro"/>
</dbReference>
<dbReference type="PANTHER" id="PTHR21329">
    <property type="entry name" value="PHOSPHATIDYLINOSITOL N-ACETYLGLUCOSAMINYLTRANSFERASE SUBUNIT Q-RELATED"/>
    <property type="match status" value="1"/>
</dbReference>
<keyword evidence="2" id="KW-1185">Reference proteome</keyword>
<reference evidence="1" key="2">
    <citation type="submission" date="2025-08" db="UniProtKB">
        <authorList>
            <consortium name="Ensembl"/>
        </authorList>
    </citation>
    <scope>IDENTIFICATION</scope>
</reference>
<dbReference type="GO" id="GO:0016020">
    <property type="term" value="C:membrane"/>
    <property type="evidence" value="ECO:0007669"/>
    <property type="project" value="InterPro"/>
</dbReference>
<dbReference type="GeneTree" id="ENSGT00390000004994"/>
<accession>A0A7N5JZM2</accession>
<evidence type="ECO:0000313" key="1">
    <source>
        <dbReference type="Ensembl" id="ENSAMEP00000032714.1"/>
    </source>
</evidence>
<evidence type="ECO:0000313" key="2">
    <source>
        <dbReference type="Proteomes" id="UP000008912"/>
    </source>
</evidence>
<protein>
    <submittedName>
        <fullName evidence="1">Phosphatidylinositol glycan anchor biosynthesis class Q</fullName>
    </submittedName>
</protein>
<dbReference type="GO" id="GO:0005783">
    <property type="term" value="C:endoplasmic reticulum"/>
    <property type="evidence" value="ECO:0007669"/>
    <property type="project" value="TreeGrafter"/>
</dbReference>
<dbReference type="InterPro" id="IPR007720">
    <property type="entry name" value="PigQ/GPI1"/>
</dbReference>
<organism evidence="1 2">
    <name type="scientific">Ailuropoda melanoleuca</name>
    <name type="common">Giant panda</name>
    <dbReference type="NCBI Taxonomy" id="9646"/>
    <lineage>
        <taxon>Eukaryota</taxon>
        <taxon>Metazoa</taxon>
        <taxon>Chordata</taxon>
        <taxon>Craniata</taxon>
        <taxon>Vertebrata</taxon>
        <taxon>Euteleostomi</taxon>
        <taxon>Mammalia</taxon>
        <taxon>Eutheria</taxon>
        <taxon>Laurasiatheria</taxon>
        <taxon>Carnivora</taxon>
        <taxon>Caniformia</taxon>
        <taxon>Ursidae</taxon>
        <taxon>Ailuropoda</taxon>
    </lineage>
</organism>
<dbReference type="Ensembl" id="ENSAMET00000032069.1">
    <property type="protein sequence ID" value="ENSAMEP00000032714.1"/>
    <property type="gene ID" value="ENSAMEG00000007155.2"/>
</dbReference>
<gene>
    <name evidence="1" type="primary">PIGQ</name>
</gene>
<dbReference type="Proteomes" id="UP000008912">
    <property type="component" value="Unassembled WGS sequence"/>
</dbReference>
<reference evidence="1" key="3">
    <citation type="submission" date="2025-09" db="UniProtKB">
        <authorList>
            <consortium name="Ensembl"/>
        </authorList>
    </citation>
    <scope>IDENTIFICATION</scope>
</reference>
<name>A0A7N5JZM2_AILME</name>
<sequence length="297" mass="32698">MVLKAFFPTCCASADSGLLVGRWVPEQSSAVVLAVVHFPFIPIQVKELLAQVHQASRVGLAVLGTWCHRRQEAEESLGHFLEGLGAIFSHEPWLQLCRERGSKLWSCKATRRQVPPHPGAPYEDQVMLVFYDQRKVLLSQLHPPADLPDRQAADATASAGGLAAVFDTVARSEALFRSDRFDEGPVRLSHWQSEGVEASILAELAKRASGPVCVLLACLLSLISAASACRVFTLWPLSFVWSKLSVCEQLRHRLEQLTLVFSTQKAENPTQLMRCGPAWASFIGPVTRPAPPHFFAP</sequence>